<name>A0ABV3G1K4_9NOCA</name>
<gene>
    <name evidence="2" type="ORF">AB0I48_28800</name>
</gene>
<evidence type="ECO:0000313" key="3">
    <source>
        <dbReference type="Proteomes" id="UP001551695"/>
    </source>
</evidence>
<keyword evidence="1" id="KW-0175">Coiled coil</keyword>
<protein>
    <submittedName>
        <fullName evidence="2">Uncharacterized protein</fullName>
    </submittedName>
</protein>
<dbReference type="EMBL" id="JBFAKC010000016">
    <property type="protein sequence ID" value="MEV0711567.1"/>
    <property type="molecule type" value="Genomic_DNA"/>
</dbReference>
<evidence type="ECO:0000313" key="2">
    <source>
        <dbReference type="EMBL" id="MEV0711567.1"/>
    </source>
</evidence>
<dbReference type="Proteomes" id="UP001551695">
    <property type="component" value="Unassembled WGS sequence"/>
</dbReference>
<comment type="caution">
    <text evidence="2">The sequence shown here is derived from an EMBL/GenBank/DDBJ whole genome shotgun (WGS) entry which is preliminary data.</text>
</comment>
<organism evidence="2 3">
    <name type="scientific">Nocardia aurea</name>
    <dbReference type="NCBI Taxonomy" id="2144174"/>
    <lineage>
        <taxon>Bacteria</taxon>
        <taxon>Bacillati</taxon>
        <taxon>Actinomycetota</taxon>
        <taxon>Actinomycetes</taxon>
        <taxon>Mycobacteriales</taxon>
        <taxon>Nocardiaceae</taxon>
        <taxon>Nocardia</taxon>
    </lineage>
</organism>
<sequence>MREEAEQRLRRLRADYEVGQGKLAEVEQQALALRETLLRISGAMQVLEELLAEENGHVPTDRSTTVTVGE</sequence>
<reference evidence="2 3" key="1">
    <citation type="submission" date="2024-06" db="EMBL/GenBank/DDBJ databases">
        <title>The Natural Products Discovery Center: Release of the First 8490 Sequenced Strains for Exploring Actinobacteria Biosynthetic Diversity.</title>
        <authorList>
            <person name="Kalkreuter E."/>
            <person name="Kautsar S.A."/>
            <person name="Yang D."/>
            <person name="Bader C.D."/>
            <person name="Teijaro C.N."/>
            <person name="Fluegel L."/>
            <person name="Davis C.M."/>
            <person name="Simpson J.R."/>
            <person name="Lauterbach L."/>
            <person name="Steele A.D."/>
            <person name="Gui C."/>
            <person name="Meng S."/>
            <person name="Li G."/>
            <person name="Viehrig K."/>
            <person name="Ye F."/>
            <person name="Su P."/>
            <person name="Kiefer A.F."/>
            <person name="Nichols A."/>
            <person name="Cepeda A.J."/>
            <person name="Yan W."/>
            <person name="Fan B."/>
            <person name="Jiang Y."/>
            <person name="Adhikari A."/>
            <person name="Zheng C.-J."/>
            <person name="Schuster L."/>
            <person name="Cowan T.M."/>
            <person name="Smanski M.J."/>
            <person name="Chevrette M.G."/>
            <person name="De Carvalho L.P.S."/>
            <person name="Shen B."/>
        </authorList>
    </citation>
    <scope>NUCLEOTIDE SEQUENCE [LARGE SCALE GENOMIC DNA]</scope>
    <source>
        <strain evidence="2 3">NPDC050403</strain>
    </source>
</reference>
<feature type="coiled-coil region" evidence="1">
    <location>
        <begin position="2"/>
        <end position="29"/>
    </location>
</feature>
<proteinExistence type="predicted"/>
<accession>A0ABV3G1K4</accession>
<evidence type="ECO:0000256" key="1">
    <source>
        <dbReference type="SAM" id="Coils"/>
    </source>
</evidence>
<keyword evidence="3" id="KW-1185">Reference proteome</keyword>
<dbReference type="RefSeq" id="WP_357788040.1">
    <property type="nucleotide sequence ID" value="NZ_JBFAKC010000016.1"/>
</dbReference>